<proteinExistence type="predicted"/>
<dbReference type="PROSITE" id="PS52050">
    <property type="entry name" value="WYL"/>
    <property type="match status" value="1"/>
</dbReference>
<dbReference type="Proteomes" id="UP000324324">
    <property type="component" value="Unassembled WGS sequence"/>
</dbReference>
<dbReference type="Pfam" id="PF13280">
    <property type="entry name" value="WYL"/>
    <property type="match status" value="1"/>
</dbReference>
<accession>A0A5M8ALX0</accession>
<gene>
    <name evidence="3" type="ORF">F1599_12530</name>
</gene>
<name>A0A5M8ALX0_9BURK</name>
<dbReference type="EMBL" id="VWRN01000034">
    <property type="protein sequence ID" value="KAA6123759.1"/>
    <property type="molecule type" value="Genomic_DNA"/>
</dbReference>
<feature type="domain" description="WCX" evidence="2">
    <location>
        <begin position="262"/>
        <end position="338"/>
    </location>
</feature>
<dbReference type="AlphaFoldDB" id="A0A5M8ALX0"/>
<evidence type="ECO:0000259" key="2">
    <source>
        <dbReference type="Pfam" id="PF25583"/>
    </source>
</evidence>
<feature type="domain" description="WYL" evidence="1">
    <location>
        <begin position="164"/>
        <end position="229"/>
    </location>
</feature>
<keyword evidence="4" id="KW-1185">Reference proteome</keyword>
<dbReference type="InterPro" id="IPR026881">
    <property type="entry name" value="WYL_dom"/>
</dbReference>
<reference evidence="3 4" key="1">
    <citation type="submission" date="2019-09" db="EMBL/GenBank/DDBJ databases">
        <title>Isolation of a novel species in the genus Cupriavidus from patients with sepsis using whole genome sequencing.</title>
        <authorList>
            <person name="Kweon O.J."/>
            <person name="Lee M.-K."/>
        </authorList>
    </citation>
    <scope>NUCLEOTIDE SEQUENCE [LARGE SCALE GENOMIC DNA]</scope>
    <source>
        <strain evidence="3 4">MKL-01</strain>
    </source>
</reference>
<sequence length="344" mass="38432">MAHQFDSQLDVSILSVLLDDGGPRRWMSTQDVARGLAALEVAEPPAEVLQQRLVLLVADGSAECRAEGRGLMWRRAECAGKVLANADTWLSDEEALALQVLKRFAGRQITSVMATLLRPLFDAAESKLRRRGREGCAGRIAWHRKLSVVERSSPLVPPRLRETVLLPVLTAVFEERNLEVVYRPRFEPERKRVLMPLGVVEKAGMVYLVGLEDEDPAPQCLRLDRVHAAHALKERFIYPDHFSLADYVEEAAEFGLHADGNIKLAVRFAKGCGDIVRDAPISPDQTEEIGPDGSLVVRCTVEMADWLVRWLRSFGPQAEVLEPVSLRRALAHEVKTMARAYCRS</sequence>
<organism evidence="3 4">
    <name type="scientific">Cupriavidus cauae</name>
    <dbReference type="NCBI Taxonomy" id="2608999"/>
    <lineage>
        <taxon>Bacteria</taxon>
        <taxon>Pseudomonadati</taxon>
        <taxon>Pseudomonadota</taxon>
        <taxon>Betaproteobacteria</taxon>
        <taxon>Burkholderiales</taxon>
        <taxon>Burkholderiaceae</taxon>
        <taxon>Cupriavidus</taxon>
    </lineage>
</organism>
<protein>
    <submittedName>
        <fullName evidence="3">WYL domain-containing protein</fullName>
    </submittedName>
</protein>
<dbReference type="InterPro" id="IPR051534">
    <property type="entry name" value="CBASS_pafABC_assoc_protein"/>
</dbReference>
<evidence type="ECO:0000259" key="1">
    <source>
        <dbReference type="Pfam" id="PF13280"/>
    </source>
</evidence>
<dbReference type="InterPro" id="IPR057727">
    <property type="entry name" value="WCX_dom"/>
</dbReference>
<dbReference type="PANTHER" id="PTHR34580:SF1">
    <property type="entry name" value="PROTEIN PAFC"/>
    <property type="match status" value="1"/>
</dbReference>
<evidence type="ECO:0000313" key="3">
    <source>
        <dbReference type="EMBL" id="KAA6123759.1"/>
    </source>
</evidence>
<dbReference type="Pfam" id="PF25583">
    <property type="entry name" value="WCX"/>
    <property type="match status" value="1"/>
</dbReference>
<dbReference type="PANTHER" id="PTHR34580">
    <property type="match status" value="1"/>
</dbReference>
<evidence type="ECO:0000313" key="4">
    <source>
        <dbReference type="Proteomes" id="UP000324324"/>
    </source>
</evidence>
<comment type="caution">
    <text evidence="3">The sequence shown here is derived from an EMBL/GenBank/DDBJ whole genome shotgun (WGS) entry which is preliminary data.</text>
</comment>